<dbReference type="PANTHER" id="PTHR28004">
    <property type="entry name" value="ZGC:162816-RELATED"/>
    <property type="match status" value="1"/>
</dbReference>
<dbReference type="Pfam" id="PF01168">
    <property type="entry name" value="Ala_racemase_N"/>
    <property type="match status" value="1"/>
</dbReference>
<accession>A0ABV9DP11</accession>
<keyword evidence="2" id="KW-0413">Isomerase</keyword>
<dbReference type="SUPFAM" id="SSF51419">
    <property type="entry name" value="PLP-binding barrel"/>
    <property type="match status" value="1"/>
</dbReference>
<comment type="caution">
    <text evidence="2">The sequence shown here is derived from an EMBL/GenBank/DDBJ whole genome shotgun (WGS) entry which is preliminary data.</text>
</comment>
<dbReference type="InterPro" id="IPR029066">
    <property type="entry name" value="PLP-binding_barrel"/>
</dbReference>
<dbReference type="PANTHER" id="PTHR28004:SF2">
    <property type="entry name" value="D-SERINE DEHYDRATASE"/>
    <property type="match status" value="1"/>
</dbReference>
<organism evidence="2 3">
    <name type="scientific">Nocardiopsis mangrovi</name>
    <dbReference type="NCBI Taxonomy" id="1179818"/>
    <lineage>
        <taxon>Bacteria</taxon>
        <taxon>Bacillati</taxon>
        <taxon>Actinomycetota</taxon>
        <taxon>Actinomycetes</taxon>
        <taxon>Streptosporangiales</taxon>
        <taxon>Nocardiopsidaceae</taxon>
        <taxon>Nocardiopsis</taxon>
    </lineage>
</organism>
<evidence type="ECO:0000313" key="2">
    <source>
        <dbReference type="EMBL" id="MFC4560372.1"/>
    </source>
</evidence>
<feature type="domain" description="Alanine racemase N-terminal" evidence="1">
    <location>
        <begin position="22"/>
        <end position="288"/>
    </location>
</feature>
<dbReference type="GO" id="GO:0008784">
    <property type="term" value="F:alanine racemase activity"/>
    <property type="evidence" value="ECO:0007669"/>
    <property type="project" value="UniProtKB-EC"/>
</dbReference>
<dbReference type="InterPro" id="IPR051466">
    <property type="entry name" value="D-amino_acid_metab_enzyme"/>
</dbReference>
<dbReference type="InterPro" id="IPR001608">
    <property type="entry name" value="Ala_racemase_N"/>
</dbReference>
<dbReference type="EC" id="5.1.1.1" evidence="2"/>
<dbReference type="Proteomes" id="UP001595923">
    <property type="component" value="Unassembled WGS sequence"/>
</dbReference>
<dbReference type="RefSeq" id="WP_378570462.1">
    <property type="nucleotide sequence ID" value="NZ_JBHSFQ010000001.1"/>
</dbReference>
<proteinExistence type="predicted"/>
<keyword evidence="3" id="KW-1185">Reference proteome</keyword>
<dbReference type="EMBL" id="JBHSFQ010000001">
    <property type="protein sequence ID" value="MFC4560372.1"/>
    <property type="molecule type" value="Genomic_DNA"/>
</dbReference>
<reference evidence="3" key="1">
    <citation type="journal article" date="2019" name="Int. J. Syst. Evol. Microbiol.">
        <title>The Global Catalogue of Microorganisms (GCM) 10K type strain sequencing project: providing services to taxonomists for standard genome sequencing and annotation.</title>
        <authorList>
            <consortium name="The Broad Institute Genomics Platform"/>
            <consortium name="The Broad Institute Genome Sequencing Center for Infectious Disease"/>
            <person name="Wu L."/>
            <person name="Ma J."/>
        </authorList>
    </citation>
    <scope>NUCLEOTIDE SEQUENCE [LARGE SCALE GENOMIC DNA]</scope>
    <source>
        <strain evidence="3">XZYJ18</strain>
    </source>
</reference>
<evidence type="ECO:0000259" key="1">
    <source>
        <dbReference type="Pfam" id="PF01168"/>
    </source>
</evidence>
<protein>
    <submittedName>
        <fullName evidence="2">Alanine racemase</fullName>
        <ecNumber evidence="2">5.1.1.1</ecNumber>
    </submittedName>
</protein>
<gene>
    <name evidence="2" type="ORF">ACFO4E_00725</name>
</gene>
<sequence length="418" mass="44038">MTSARARYDRATRHLEPPFAIIDMAAFRANAADLVRRAGGMPIRVASKSVRSRHLLAEVLALPGYAGVMAFTLPEALWLAGADSPAAPSPGTTGAPAAAAGPLSDDILVGYPTADRAAIARLGADPGLARRVTLMVDDPAHLDLISAAAPDPLLPIKVCIDIDTSWQPLGPRLRIGAHRSPVRTPAQAAALARAIVRRPTLRLDGIMAYEAHIAGVGDAPPGRPLYGRTLRWVQGRSRTELARRRAAIVRAVRDVADLRFVNGGGTGSLHTTSRERAVTEVAAGSGLYQPRLFDHYSGFNGRPAALFALPVVRRPAARAATVLGGGYPASGAADAARLPQPYLPRGLSYSPTEGAGEVQTPLLGAPAGGLAIGDRVWLRHAKAGELCERFAELHLVDGDTPRDVTAVPTYRGEGRTFL</sequence>
<name>A0ABV9DP11_9ACTN</name>
<evidence type="ECO:0000313" key="3">
    <source>
        <dbReference type="Proteomes" id="UP001595923"/>
    </source>
</evidence>
<dbReference type="Gene3D" id="3.20.20.10">
    <property type="entry name" value="Alanine racemase"/>
    <property type="match status" value="1"/>
</dbReference>